<evidence type="ECO:0000313" key="2">
    <source>
        <dbReference type="EMBL" id="XBT95112.1"/>
    </source>
</evidence>
<dbReference type="InterPro" id="IPR036280">
    <property type="entry name" value="Multihaem_cyt_sf"/>
</dbReference>
<accession>A0AAU7RY64</accession>
<keyword evidence="2" id="KW-0614">Plasmid</keyword>
<protein>
    <recommendedName>
        <fullName evidence="3">Isoquinoline 1-oxidoreductase subunit</fullName>
    </recommendedName>
</protein>
<evidence type="ECO:0008006" key="3">
    <source>
        <dbReference type="Google" id="ProtNLM"/>
    </source>
</evidence>
<feature type="transmembrane region" description="Helical" evidence="1">
    <location>
        <begin position="6"/>
        <end position="30"/>
    </location>
</feature>
<sequence length="203" mass="21756">MTSLGYSFAHGVFGACAISAIAVAIAAVAAPSPSAKREDGLAQWRVMESVMMSPRCSNCHTQTNFPRQGDDRHRHNFEVVRGPEGHGVPGSQCAMCHHDTNSDASGVPGAPGWHLAPLSMQWERAPGVPMTSRELCALMNDQTRNGHRSAEQLVEHNATEALVLWAWSPGKRADGTQRQTPPISHDAFVAATRAWAKAGSPCP</sequence>
<keyword evidence="1" id="KW-1133">Transmembrane helix</keyword>
<name>A0AAU7RY64_9HYPH</name>
<dbReference type="EMBL" id="CP157961">
    <property type="protein sequence ID" value="XBT95112.1"/>
    <property type="molecule type" value="Genomic_DNA"/>
</dbReference>
<dbReference type="AlphaFoldDB" id="A0AAU7RY64"/>
<proteinExistence type="predicted"/>
<reference evidence="2" key="1">
    <citation type="submission" date="2024-06" db="EMBL/GenBank/DDBJ databases">
        <authorList>
            <person name="Li T."/>
            <person name="Gao R."/>
        </authorList>
    </citation>
    <scope>NUCLEOTIDE SEQUENCE</scope>
    <source>
        <strain evidence="2">ZPR3</strain>
        <plasmid evidence="2">unnamed1</plasmid>
    </source>
</reference>
<organism evidence="2">
    <name type="scientific">Rhizobium sp. ZPR3</name>
    <dbReference type="NCBI Taxonomy" id="3158967"/>
    <lineage>
        <taxon>Bacteria</taxon>
        <taxon>Pseudomonadati</taxon>
        <taxon>Pseudomonadota</taxon>
        <taxon>Alphaproteobacteria</taxon>
        <taxon>Hyphomicrobiales</taxon>
        <taxon>Rhizobiaceae</taxon>
        <taxon>Rhizobium/Agrobacterium group</taxon>
        <taxon>Rhizobium</taxon>
    </lineage>
</organism>
<keyword evidence="1" id="KW-0812">Transmembrane</keyword>
<keyword evidence="1" id="KW-0472">Membrane</keyword>
<gene>
    <name evidence="2" type="ORF">ABM479_24475</name>
</gene>
<dbReference type="SUPFAM" id="SSF48695">
    <property type="entry name" value="Multiheme cytochromes"/>
    <property type="match status" value="1"/>
</dbReference>
<dbReference type="RefSeq" id="WP_349959249.1">
    <property type="nucleotide sequence ID" value="NZ_CP157961.1"/>
</dbReference>
<evidence type="ECO:0000256" key="1">
    <source>
        <dbReference type="SAM" id="Phobius"/>
    </source>
</evidence>
<geneLocation type="plasmid" evidence="2">
    <name>unnamed1</name>
</geneLocation>